<proteinExistence type="inferred from homology"/>
<dbReference type="KEGG" id="pacr:FXN63_11135"/>
<feature type="domain" description="Class II aldolase/adducin N-terminal" evidence="2">
    <location>
        <begin position="25"/>
        <end position="210"/>
    </location>
</feature>
<dbReference type="InterPro" id="IPR001303">
    <property type="entry name" value="Aldolase_II/adducin_N"/>
</dbReference>
<evidence type="ECO:0000313" key="4">
    <source>
        <dbReference type="Proteomes" id="UP000325161"/>
    </source>
</evidence>
<dbReference type="GO" id="GO:0005856">
    <property type="term" value="C:cytoskeleton"/>
    <property type="evidence" value="ECO:0007669"/>
    <property type="project" value="TreeGrafter"/>
</dbReference>
<dbReference type="GO" id="GO:0051015">
    <property type="term" value="F:actin filament binding"/>
    <property type="evidence" value="ECO:0007669"/>
    <property type="project" value="TreeGrafter"/>
</dbReference>
<sequence length="263" mass="29203">MNTTVQSRAASVRDRVSDAEWKVRTDLAACYRLVAKYGMSDLIYNHITAKVPGDAAHFLINPFGLLYTEITASCFYTLDLDGNIVDKPEGEFGEFPVNRAGFMIHSAVHGARSDLTCVMHTHTRAGMAVSAMKDGLLPITQTAMRFYGRVGFHDYEQPTVDMGERDRIARDLGPHSTLILRNHGLVACGPSVQDAWNLMYWLETACKVQVDVLSSGAEISMPSHELAATMATRYGPDGKINFAPMEWPALLRQLDREEPSYKT</sequence>
<dbReference type="Pfam" id="PF00596">
    <property type="entry name" value="Aldolase_II"/>
    <property type="match status" value="1"/>
</dbReference>
<reference evidence="3 4" key="1">
    <citation type="submission" date="2019-08" db="EMBL/GenBank/DDBJ databases">
        <title>Amphibian skin-associated Pigmentiphaga: genome sequence and occurrence across geography and hosts.</title>
        <authorList>
            <person name="Bletz M.C."/>
            <person name="Bunk B."/>
            <person name="Sproeer C."/>
            <person name="Biwer P."/>
            <person name="Reiter S."/>
            <person name="Rabemananjara F.C.E."/>
            <person name="Schulz S."/>
            <person name="Overmann J."/>
            <person name="Vences M."/>
        </authorList>
    </citation>
    <scope>NUCLEOTIDE SEQUENCE [LARGE SCALE GENOMIC DNA]</scope>
    <source>
        <strain evidence="3 4">Mada1488</strain>
    </source>
</reference>
<name>A0A5C0AV66_9BURK</name>
<dbReference type="InterPro" id="IPR051017">
    <property type="entry name" value="Aldolase-II_Adducin_sf"/>
</dbReference>
<dbReference type="AlphaFoldDB" id="A0A5C0AV66"/>
<dbReference type="OrthoDB" id="8859181at2"/>
<dbReference type="EMBL" id="CP043046">
    <property type="protein sequence ID" value="QEI06322.1"/>
    <property type="molecule type" value="Genomic_DNA"/>
</dbReference>
<accession>A0A5C0AV66</accession>
<keyword evidence="4" id="KW-1185">Reference proteome</keyword>
<dbReference type="NCBIfam" id="NF005451">
    <property type="entry name" value="PRK07044.1"/>
    <property type="match status" value="1"/>
</dbReference>
<evidence type="ECO:0000313" key="3">
    <source>
        <dbReference type="EMBL" id="QEI06322.1"/>
    </source>
</evidence>
<dbReference type="SMART" id="SM01007">
    <property type="entry name" value="Aldolase_II"/>
    <property type="match status" value="1"/>
</dbReference>
<evidence type="ECO:0000259" key="2">
    <source>
        <dbReference type="SMART" id="SM01007"/>
    </source>
</evidence>
<organism evidence="3 4">
    <name type="scientific">Pigmentiphaga aceris</name>
    <dbReference type="NCBI Taxonomy" id="1940612"/>
    <lineage>
        <taxon>Bacteria</taxon>
        <taxon>Pseudomonadati</taxon>
        <taxon>Pseudomonadota</taxon>
        <taxon>Betaproteobacteria</taxon>
        <taxon>Burkholderiales</taxon>
        <taxon>Alcaligenaceae</taxon>
        <taxon>Pigmentiphaga</taxon>
    </lineage>
</organism>
<dbReference type="Proteomes" id="UP000325161">
    <property type="component" value="Chromosome"/>
</dbReference>
<protein>
    <submittedName>
        <fullName evidence="3">Class II aldolase/adducin family protein</fullName>
    </submittedName>
</protein>
<dbReference type="PANTHER" id="PTHR10672">
    <property type="entry name" value="ADDUCIN"/>
    <property type="match status" value="1"/>
</dbReference>
<evidence type="ECO:0000256" key="1">
    <source>
        <dbReference type="ARBA" id="ARBA00037961"/>
    </source>
</evidence>
<dbReference type="RefSeq" id="WP_148814816.1">
    <property type="nucleotide sequence ID" value="NZ_CP043046.1"/>
</dbReference>
<comment type="similarity">
    <text evidence="1">Belongs to the aldolase class II family.</text>
</comment>
<dbReference type="SUPFAM" id="SSF53639">
    <property type="entry name" value="AraD/HMP-PK domain-like"/>
    <property type="match status" value="1"/>
</dbReference>
<dbReference type="InterPro" id="IPR036409">
    <property type="entry name" value="Aldolase_II/adducin_N_sf"/>
</dbReference>
<gene>
    <name evidence="3" type="ORF">FXN63_11135</name>
</gene>
<dbReference type="Gene3D" id="3.40.225.10">
    <property type="entry name" value="Class II aldolase/adducin N-terminal domain"/>
    <property type="match status" value="1"/>
</dbReference>
<dbReference type="PANTHER" id="PTHR10672:SF3">
    <property type="entry name" value="PROTEIN HU-LI TAI SHAO"/>
    <property type="match status" value="1"/>
</dbReference>